<dbReference type="PANTHER" id="PTHR11439">
    <property type="entry name" value="GAG-POL-RELATED RETROTRANSPOSON"/>
    <property type="match status" value="1"/>
</dbReference>
<reference evidence="2 3" key="1">
    <citation type="journal article" date="2021" name="Commun. Biol.">
        <title>The genome of Shorea leprosula (Dipterocarpaceae) highlights the ecological relevance of drought in aseasonal tropical rainforests.</title>
        <authorList>
            <person name="Ng K.K.S."/>
            <person name="Kobayashi M.J."/>
            <person name="Fawcett J.A."/>
            <person name="Hatakeyama M."/>
            <person name="Paape T."/>
            <person name="Ng C.H."/>
            <person name="Ang C.C."/>
            <person name="Tnah L.H."/>
            <person name="Lee C.T."/>
            <person name="Nishiyama T."/>
            <person name="Sese J."/>
            <person name="O'Brien M.J."/>
            <person name="Copetti D."/>
            <person name="Mohd Noor M.I."/>
            <person name="Ong R.C."/>
            <person name="Putra M."/>
            <person name="Sireger I.Z."/>
            <person name="Indrioko S."/>
            <person name="Kosugi Y."/>
            <person name="Izuno A."/>
            <person name="Isagi Y."/>
            <person name="Lee S.L."/>
            <person name="Shimizu K.K."/>
        </authorList>
    </citation>
    <scope>NUCLEOTIDE SEQUENCE [LARGE SCALE GENOMIC DNA]</scope>
    <source>
        <strain evidence="2">214</strain>
    </source>
</reference>
<evidence type="ECO:0000313" key="3">
    <source>
        <dbReference type="Proteomes" id="UP001054252"/>
    </source>
</evidence>
<dbReference type="InterPro" id="IPR043502">
    <property type="entry name" value="DNA/RNA_pol_sf"/>
</dbReference>
<feature type="domain" description="Reverse transcriptase Ty1/copia-type" evidence="1">
    <location>
        <begin position="11"/>
        <end position="116"/>
    </location>
</feature>
<dbReference type="PANTHER" id="PTHR11439:SF455">
    <property type="entry name" value="RLK (RECEPTOR-LIKE PROTEIN KINASE) 8, PUTATIVE-RELATED"/>
    <property type="match status" value="1"/>
</dbReference>
<keyword evidence="3" id="KW-1185">Reference proteome</keyword>
<protein>
    <recommendedName>
        <fullName evidence="1">Reverse transcriptase Ty1/copia-type domain-containing protein</fullName>
    </recommendedName>
</protein>
<evidence type="ECO:0000259" key="1">
    <source>
        <dbReference type="Pfam" id="PF07727"/>
    </source>
</evidence>
<sequence>MKEELDALHKNNTWTLVPRPSSQTNIVGSKWVFKTKLLPNGTVDRLKARLVAQGYSQIPGVDFEETFSPVLKPTTLRLVVALATTMSWLLRQLDVKNAFLHGKLKEEVYMTQPPVLSASSQFLLQQIIDHLGNQFDLKDLSPVNYFLGIEVTEFSGGIFLSQAKYAKDILTRAHMFAAASIATPLATKDTSTLKDDDLVDANEYRKLVGALQYLTIIRTDICHAMNRVCQFMQQPTFAHMRQVKHILRYIKGTIHHGLRFSSHSTLSLTGFCDADWADCPITRRSTTGYCVFLGANCISWSSKKQPTIARSIAEAKY</sequence>
<dbReference type="Pfam" id="PF07727">
    <property type="entry name" value="RVT_2"/>
    <property type="match status" value="1"/>
</dbReference>
<dbReference type="Proteomes" id="UP001054252">
    <property type="component" value="Unassembled WGS sequence"/>
</dbReference>
<name>A0AAV5LDF1_9ROSI</name>
<dbReference type="EMBL" id="BPVZ01000109">
    <property type="protein sequence ID" value="GKV35118.1"/>
    <property type="molecule type" value="Genomic_DNA"/>
</dbReference>
<comment type="caution">
    <text evidence="2">The sequence shown here is derived from an EMBL/GenBank/DDBJ whole genome shotgun (WGS) entry which is preliminary data.</text>
</comment>
<dbReference type="SUPFAM" id="SSF56672">
    <property type="entry name" value="DNA/RNA polymerases"/>
    <property type="match status" value="1"/>
</dbReference>
<dbReference type="CDD" id="cd09272">
    <property type="entry name" value="RNase_HI_RT_Ty1"/>
    <property type="match status" value="1"/>
</dbReference>
<evidence type="ECO:0000313" key="2">
    <source>
        <dbReference type="EMBL" id="GKV35118.1"/>
    </source>
</evidence>
<dbReference type="InterPro" id="IPR013103">
    <property type="entry name" value="RVT_2"/>
</dbReference>
<gene>
    <name evidence="2" type="ORF">SLEP1_g43432</name>
</gene>
<accession>A0AAV5LDF1</accession>
<organism evidence="2 3">
    <name type="scientific">Rubroshorea leprosula</name>
    <dbReference type="NCBI Taxonomy" id="152421"/>
    <lineage>
        <taxon>Eukaryota</taxon>
        <taxon>Viridiplantae</taxon>
        <taxon>Streptophyta</taxon>
        <taxon>Embryophyta</taxon>
        <taxon>Tracheophyta</taxon>
        <taxon>Spermatophyta</taxon>
        <taxon>Magnoliopsida</taxon>
        <taxon>eudicotyledons</taxon>
        <taxon>Gunneridae</taxon>
        <taxon>Pentapetalae</taxon>
        <taxon>rosids</taxon>
        <taxon>malvids</taxon>
        <taxon>Malvales</taxon>
        <taxon>Dipterocarpaceae</taxon>
        <taxon>Rubroshorea</taxon>
    </lineage>
</organism>
<dbReference type="AlphaFoldDB" id="A0AAV5LDF1"/>
<proteinExistence type="predicted"/>